<evidence type="ECO:0000256" key="1">
    <source>
        <dbReference type="SAM" id="MobiDB-lite"/>
    </source>
</evidence>
<gene>
    <name evidence="3" type="ORF">ASIM_LOCUS217</name>
</gene>
<dbReference type="AlphaFoldDB" id="A0A3P6NJ29"/>
<name>A0A3P6NJ29_ANISI</name>
<organism evidence="3 4">
    <name type="scientific">Anisakis simplex</name>
    <name type="common">Herring worm</name>
    <dbReference type="NCBI Taxonomy" id="6269"/>
    <lineage>
        <taxon>Eukaryota</taxon>
        <taxon>Metazoa</taxon>
        <taxon>Ecdysozoa</taxon>
        <taxon>Nematoda</taxon>
        <taxon>Chromadorea</taxon>
        <taxon>Rhabditida</taxon>
        <taxon>Spirurina</taxon>
        <taxon>Ascaridomorpha</taxon>
        <taxon>Ascaridoidea</taxon>
        <taxon>Anisakidae</taxon>
        <taxon>Anisakis</taxon>
        <taxon>Anisakis simplex complex</taxon>
    </lineage>
</organism>
<dbReference type="EMBL" id="UYRR01000091">
    <property type="protein sequence ID" value="VDK17486.1"/>
    <property type="molecule type" value="Genomic_DNA"/>
</dbReference>
<sequence>MFIGIGRISYILASGVTKASINLTCGTDSSWYLSKNKDMLINTLSCLSLIQTIPTTTKQQIPIPSPSVPAVTTAAPSKTTPPAPPSTAIPPTTTTVPPKLIPKVRRFLSCECVILDRLNFIAEKPFDLSVSCKDCPNLRALHLTNLKTGITSGNLVIDHDTTSTGCRCVDIHCSAFGTSSEQAAIVFDGDVSSPFAIATNSVKSSLCCNKHSQWTHVDKTLLIVNISCILLPAKNTTENVTTTKAAPVTTTAHPISPLPPTASCTTCLALKVAQVNNSMQTNGMIVMDRTKVNQCIVLQLSCSSGSTTAPIDITEPGGMPLVVGVGVVNTTFFCSHQGQWLTLTGKPVKTVLCVIPKAICRECSPVVPLAILNSSVQNGNLFLDHYFTNDGCKAINIDCFGSSADQAEIIFNGNYTAPVATGRGSISMVIKCTKSKVWAVGDRLLVSTDVTTAVTTPTSHRAPCLNCVQLHLGTIHGGGWTSGTVVTNSVPVNGCALMSITCINPHGGNTVQLRTTNINSTLVSGTGTVHTVLFCNSLMQWQTLDGTVVTGILCAAKPPCRSCPSLEPYIIPPTVLNNLNGNLAIVQNFAASGCRYAVVTCSGLPTHLTMIGFNGNYRTAIASGIGKASLQLVCTNRRVWSRSGSNDTVKSLSCVFVDIANVTIPPSECTECSTPLYGTVTTPGFESGILFTNRDTNANGCSQIRITCTNPVVTRKKMRVDPHFSGDLSDAQGHKLFKGSSSKPILTDYGSTASGNSCDHQTNVIMDPNHSR</sequence>
<dbReference type="Pfam" id="PF01681">
    <property type="entry name" value="C6"/>
    <property type="match status" value="2"/>
</dbReference>
<evidence type="ECO:0000259" key="2">
    <source>
        <dbReference type="SMART" id="SM01048"/>
    </source>
</evidence>
<feature type="domain" description="C6" evidence="2">
    <location>
        <begin position="360"/>
        <end position="455"/>
    </location>
</feature>
<evidence type="ECO:0000313" key="3">
    <source>
        <dbReference type="EMBL" id="VDK17486.1"/>
    </source>
</evidence>
<dbReference type="OrthoDB" id="5873713at2759"/>
<dbReference type="InterPro" id="IPR002601">
    <property type="entry name" value="C6_domain"/>
</dbReference>
<dbReference type="PANTHER" id="PTHR21629:SF5">
    <property type="entry name" value="C6 DOMAIN-CONTAINING PROTEIN"/>
    <property type="match status" value="1"/>
</dbReference>
<proteinExistence type="predicted"/>
<accession>A0A3P6NJ29</accession>
<feature type="compositionally biased region" description="Pro residues" evidence="1">
    <location>
        <begin position="79"/>
        <end position="88"/>
    </location>
</feature>
<feature type="region of interest" description="Disordered" evidence="1">
    <location>
        <begin position="64"/>
        <end position="94"/>
    </location>
</feature>
<dbReference type="Proteomes" id="UP000267096">
    <property type="component" value="Unassembled WGS sequence"/>
</dbReference>
<protein>
    <recommendedName>
        <fullName evidence="2">C6 domain-containing protein</fullName>
    </recommendedName>
</protein>
<dbReference type="PANTHER" id="PTHR21629">
    <property type="entry name" value="C6 DOMAIN-CONTAINING PROTEIN"/>
    <property type="match status" value="1"/>
</dbReference>
<keyword evidence="4" id="KW-1185">Reference proteome</keyword>
<feature type="domain" description="C6" evidence="2">
    <location>
        <begin position="132"/>
        <end position="228"/>
    </location>
</feature>
<evidence type="ECO:0000313" key="4">
    <source>
        <dbReference type="Proteomes" id="UP000267096"/>
    </source>
</evidence>
<feature type="domain" description="C6" evidence="2">
    <location>
        <begin position="264"/>
        <end position="353"/>
    </location>
</feature>
<feature type="domain" description="C6" evidence="2">
    <location>
        <begin position="464"/>
        <end position="554"/>
    </location>
</feature>
<reference evidence="3 4" key="1">
    <citation type="submission" date="2018-11" db="EMBL/GenBank/DDBJ databases">
        <authorList>
            <consortium name="Pathogen Informatics"/>
        </authorList>
    </citation>
    <scope>NUCLEOTIDE SEQUENCE [LARGE SCALE GENOMIC DNA]</scope>
</reference>
<feature type="compositionally biased region" description="Low complexity" evidence="1">
    <location>
        <begin position="69"/>
        <end position="78"/>
    </location>
</feature>
<feature type="domain" description="C6" evidence="2">
    <location>
        <begin position="560"/>
        <end position="654"/>
    </location>
</feature>
<dbReference type="SMART" id="SM01048">
    <property type="entry name" value="C6"/>
    <property type="match status" value="5"/>
</dbReference>